<dbReference type="GO" id="GO:0030655">
    <property type="term" value="P:beta-lactam antibiotic catabolic process"/>
    <property type="evidence" value="ECO:0007669"/>
    <property type="project" value="InterPro"/>
</dbReference>
<evidence type="ECO:0000256" key="5">
    <source>
        <dbReference type="ARBA" id="ARBA00023251"/>
    </source>
</evidence>
<dbReference type="PANTHER" id="PTHR35333:SF3">
    <property type="entry name" value="BETA-LACTAMASE-TYPE TRANSPEPTIDASE FOLD CONTAINING PROTEIN"/>
    <property type="match status" value="1"/>
</dbReference>
<dbReference type="EMBL" id="FONX01000001">
    <property type="protein sequence ID" value="SFE29765.1"/>
    <property type="molecule type" value="Genomic_DNA"/>
</dbReference>
<evidence type="ECO:0000256" key="7">
    <source>
        <dbReference type="SAM" id="SignalP"/>
    </source>
</evidence>
<comment type="similarity">
    <text evidence="2 6">Belongs to the class-A beta-lactamase family.</text>
</comment>
<evidence type="ECO:0000256" key="6">
    <source>
        <dbReference type="RuleBase" id="RU361140"/>
    </source>
</evidence>
<protein>
    <recommendedName>
        <fullName evidence="3 6">Beta-lactamase</fullName>
        <ecNumber evidence="3 6">3.5.2.6</ecNumber>
    </recommendedName>
</protein>
<keyword evidence="10" id="KW-1185">Reference proteome</keyword>
<evidence type="ECO:0000256" key="2">
    <source>
        <dbReference type="ARBA" id="ARBA00009009"/>
    </source>
</evidence>
<feature type="chain" id="PRO_5011560612" description="Beta-lactamase" evidence="7">
    <location>
        <begin position="24"/>
        <end position="306"/>
    </location>
</feature>
<dbReference type="Proteomes" id="UP000199119">
    <property type="component" value="Unassembled WGS sequence"/>
</dbReference>
<organism evidence="9 10">
    <name type="scientific">Paracidovorax wautersii</name>
    <dbReference type="NCBI Taxonomy" id="1177982"/>
    <lineage>
        <taxon>Bacteria</taxon>
        <taxon>Pseudomonadati</taxon>
        <taxon>Pseudomonadota</taxon>
        <taxon>Betaproteobacteria</taxon>
        <taxon>Burkholderiales</taxon>
        <taxon>Comamonadaceae</taxon>
        <taxon>Paracidovorax</taxon>
    </lineage>
</organism>
<comment type="catalytic activity">
    <reaction evidence="1 6">
        <text>a beta-lactam + H2O = a substituted beta-amino acid</text>
        <dbReference type="Rhea" id="RHEA:20401"/>
        <dbReference type="ChEBI" id="CHEBI:15377"/>
        <dbReference type="ChEBI" id="CHEBI:35627"/>
        <dbReference type="ChEBI" id="CHEBI:140347"/>
        <dbReference type="EC" id="3.5.2.6"/>
    </reaction>
</comment>
<dbReference type="InterPro" id="IPR000871">
    <property type="entry name" value="Beta-lactam_class-A"/>
</dbReference>
<dbReference type="PROSITE" id="PS00146">
    <property type="entry name" value="BETA_LACTAMASE_A"/>
    <property type="match status" value="1"/>
</dbReference>
<dbReference type="EC" id="3.5.2.6" evidence="3 6"/>
<evidence type="ECO:0000259" key="8">
    <source>
        <dbReference type="Pfam" id="PF13354"/>
    </source>
</evidence>
<dbReference type="PANTHER" id="PTHR35333">
    <property type="entry name" value="BETA-LACTAMASE"/>
    <property type="match status" value="1"/>
</dbReference>
<accession>A0A1I1ZDK8</accession>
<dbReference type="Pfam" id="PF13354">
    <property type="entry name" value="Beta-lactamase2"/>
    <property type="match status" value="1"/>
</dbReference>
<evidence type="ECO:0000313" key="9">
    <source>
        <dbReference type="EMBL" id="SFE29765.1"/>
    </source>
</evidence>
<dbReference type="InterPro" id="IPR045155">
    <property type="entry name" value="Beta-lactam_cat"/>
</dbReference>
<dbReference type="NCBIfam" id="NF033103">
    <property type="entry name" value="bla_class_A"/>
    <property type="match status" value="1"/>
</dbReference>
<dbReference type="GO" id="GO:0008800">
    <property type="term" value="F:beta-lactamase activity"/>
    <property type="evidence" value="ECO:0007669"/>
    <property type="project" value="UniProtKB-UniRule"/>
</dbReference>
<dbReference type="OrthoDB" id="9784149at2"/>
<dbReference type="STRING" id="1177982.SAMN04489711_10173"/>
<reference evidence="10" key="1">
    <citation type="submission" date="2016-10" db="EMBL/GenBank/DDBJ databases">
        <authorList>
            <person name="Varghese N."/>
            <person name="Submissions S."/>
        </authorList>
    </citation>
    <scope>NUCLEOTIDE SEQUENCE [LARGE SCALE GENOMIC DNA]</scope>
    <source>
        <strain evidence="10">DSM 27981</strain>
    </source>
</reference>
<evidence type="ECO:0000256" key="1">
    <source>
        <dbReference type="ARBA" id="ARBA00001526"/>
    </source>
</evidence>
<dbReference type="InterPro" id="IPR012338">
    <property type="entry name" value="Beta-lactam/transpept-like"/>
</dbReference>
<evidence type="ECO:0000313" key="10">
    <source>
        <dbReference type="Proteomes" id="UP000199119"/>
    </source>
</evidence>
<name>A0A1I1ZDK8_9BURK</name>
<dbReference type="GO" id="GO:0046677">
    <property type="term" value="P:response to antibiotic"/>
    <property type="evidence" value="ECO:0007669"/>
    <property type="project" value="UniProtKB-UniRule"/>
</dbReference>
<dbReference type="Gene3D" id="3.40.710.10">
    <property type="entry name" value="DD-peptidase/beta-lactamase superfamily"/>
    <property type="match status" value="1"/>
</dbReference>
<dbReference type="AlphaFoldDB" id="A0A1I1ZDK8"/>
<keyword evidence="7" id="KW-0732">Signal</keyword>
<gene>
    <name evidence="9" type="ORF">SAMN04489711_10173</name>
</gene>
<dbReference type="SUPFAM" id="SSF56601">
    <property type="entry name" value="beta-lactamase/transpeptidase-like"/>
    <property type="match status" value="1"/>
</dbReference>
<keyword evidence="5 6" id="KW-0046">Antibiotic resistance</keyword>
<keyword evidence="4 6" id="KW-0378">Hydrolase</keyword>
<dbReference type="PRINTS" id="PR00118">
    <property type="entry name" value="BLACTAMASEA"/>
</dbReference>
<proteinExistence type="inferred from homology"/>
<evidence type="ECO:0000256" key="3">
    <source>
        <dbReference type="ARBA" id="ARBA00012865"/>
    </source>
</evidence>
<evidence type="ECO:0000256" key="4">
    <source>
        <dbReference type="ARBA" id="ARBA00022801"/>
    </source>
</evidence>
<feature type="signal peptide" evidence="7">
    <location>
        <begin position="1"/>
        <end position="23"/>
    </location>
</feature>
<dbReference type="InterPro" id="IPR023650">
    <property type="entry name" value="Beta-lactam_class-A_AS"/>
</dbReference>
<sequence>MQRREFSLGLMGVWSLLGPAALAGTATTAAPDAAAWRSGMQALEATLQGARLGVAVLDTATGRAWGWREDERFPMASTFKMALAGWMLALVDQGRESLAQRVHFEREALVPYSPATEKHAGPGADGMTVGELCEAAVTLSDNTAANLLLARHGGPAGYTAFLRSVGDEVTRLDRTEPALNEALPGDPRDTTTPAAMGRTLQRLALGDALSAASRAQLMAWLVGNKTGDRRLRAGVPGWRVGDKTGTGALGSSNDIGVLWPPGGAAPLVVACYMTGGAPAAPAVRDAAIAQVARQAAALRAGGATGS</sequence>
<feature type="domain" description="Beta-lactamase class A catalytic" evidence="8">
    <location>
        <begin position="53"/>
        <end position="270"/>
    </location>
</feature>